<protein>
    <submittedName>
        <fullName evidence="1">CST complex subunit CTC1</fullName>
    </submittedName>
</protein>
<organism evidence="1">
    <name type="scientific">Mesocestoides corti</name>
    <name type="common">Flatworm</name>
    <dbReference type="NCBI Taxonomy" id="53468"/>
    <lineage>
        <taxon>Eukaryota</taxon>
        <taxon>Metazoa</taxon>
        <taxon>Spiralia</taxon>
        <taxon>Lophotrochozoa</taxon>
        <taxon>Platyhelminthes</taxon>
        <taxon>Cestoda</taxon>
        <taxon>Eucestoda</taxon>
        <taxon>Cyclophyllidea</taxon>
        <taxon>Mesocestoididae</taxon>
        <taxon>Mesocestoides</taxon>
    </lineage>
</organism>
<accession>A0A5K3FSN3</accession>
<sequence length="187" mass="21536">MPGKKADTSICKDSLIIHLERMYLRHLQLCMLLGVSFQDENHPVTRSLFDIHSFQSSALKALRQYFEYVCARLLPTGKVEPRNSIHWHTLQSTYQPREDRFTLDVQICDCLRGTNCRSLPRSSSISRASKRCPVEFLIVPSSHHHVGILRLLQKCPLFEKRSRVRHDVRVPCAVTVHSTYALPTLSL</sequence>
<proteinExistence type="predicted"/>
<name>A0A5K3FSN3_MESCO</name>
<evidence type="ECO:0000313" key="1">
    <source>
        <dbReference type="WBParaSite" id="MCU_010192-RA"/>
    </source>
</evidence>
<dbReference type="WBParaSite" id="MCU_010192-RA">
    <property type="protein sequence ID" value="MCU_010192-RA"/>
    <property type="gene ID" value="MCU_010192"/>
</dbReference>
<reference evidence="1" key="1">
    <citation type="submission" date="2019-11" db="UniProtKB">
        <authorList>
            <consortium name="WormBaseParasite"/>
        </authorList>
    </citation>
    <scope>IDENTIFICATION</scope>
</reference>
<dbReference type="AlphaFoldDB" id="A0A5K3FSN3"/>